<evidence type="ECO:0000313" key="1">
    <source>
        <dbReference type="EnsemblPlants" id="OB03G39790.1"/>
    </source>
</evidence>
<dbReference type="HOGENOM" id="CLU_3127517_0_0_1"/>
<accession>J3LSF3</accession>
<dbReference type="EnsemblPlants" id="OB03G39790.1">
    <property type="protein sequence ID" value="OB03G39790.1"/>
    <property type="gene ID" value="OB03G39790"/>
</dbReference>
<dbReference type="AlphaFoldDB" id="J3LSF3"/>
<dbReference type="Proteomes" id="UP000006038">
    <property type="component" value="Chromosome 3"/>
</dbReference>
<dbReference type="Gramene" id="OB03G39790.1">
    <property type="protein sequence ID" value="OB03G39790.1"/>
    <property type="gene ID" value="OB03G39790"/>
</dbReference>
<protein>
    <submittedName>
        <fullName evidence="1">Uncharacterized protein</fullName>
    </submittedName>
</protein>
<proteinExistence type="predicted"/>
<organism evidence="1">
    <name type="scientific">Oryza brachyantha</name>
    <name type="common">malo sina</name>
    <dbReference type="NCBI Taxonomy" id="4533"/>
    <lineage>
        <taxon>Eukaryota</taxon>
        <taxon>Viridiplantae</taxon>
        <taxon>Streptophyta</taxon>
        <taxon>Embryophyta</taxon>
        <taxon>Tracheophyta</taxon>
        <taxon>Spermatophyta</taxon>
        <taxon>Magnoliopsida</taxon>
        <taxon>Liliopsida</taxon>
        <taxon>Poales</taxon>
        <taxon>Poaceae</taxon>
        <taxon>BOP clade</taxon>
        <taxon>Oryzoideae</taxon>
        <taxon>Oryzeae</taxon>
        <taxon>Oryzinae</taxon>
        <taxon>Oryza</taxon>
    </lineage>
</organism>
<reference evidence="1" key="1">
    <citation type="journal article" date="2013" name="Nat. Commun.">
        <title>Whole-genome sequencing of Oryza brachyantha reveals mechanisms underlying Oryza genome evolution.</title>
        <authorList>
            <person name="Chen J."/>
            <person name="Huang Q."/>
            <person name="Gao D."/>
            <person name="Wang J."/>
            <person name="Lang Y."/>
            <person name="Liu T."/>
            <person name="Li B."/>
            <person name="Bai Z."/>
            <person name="Luis Goicoechea J."/>
            <person name="Liang C."/>
            <person name="Chen C."/>
            <person name="Zhang W."/>
            <person name="Sun S."/>
            <person name="Liao Y."/>
            <person name="Zhang X."/>
            <person name="Yang L."/>
            <person name="Song C."/>
            <person name="Wang M."/>
            <person name="Shi J."/>
            <person name="Liu G."/>
            <person name="Liu J."/>
            <person name="Zhou H."/>
            <person name="Zhou W."/>
            <person name="Yu Q."/>
            <person name="An N."/>
            <person name="Chen Y."/>
            <person name="Cai Q."/>
            <person name="Wang B."/>
            <person name="Liu B."/>
            <person name="Min J."/>
            <person name="Huang Y."/>
            <person name="Wu H."/>
            <person name="Li Z."/>
            <person name="Zhang Y."/>
            <person name="Yin Y."/>
            <person name="Song W."/>
            <person name="Jiang J."/>
            <person name="Jackson S.A."/>
            <person name="Wing R.A."/>
            <person name="Wang J."/>
            <person name="Chen M."/>
        </authorList>
    </citation>
    <scope>NUCLEOTIDE SEQUENCE [LARGE SCALE GENOMIC DNA]</scope>
    <source>
        <strain evidence="1">cv. IRGC 101232</strain>
    </source>
</reference>
<reference evidence="1" key="2">
    <citation type="submission" date="2013-04" db="UniProtKB">
        <authorList>
            <consortium name="EnsemblPlants"/>
        </authorList>
    </citation>
    <scope>IDENTIFICATION</scope>
</reference>
<name>J3LSF3_ORYBR</name>
<keyword evidence="2" id="KW-1185">Reference proteome</keyword>
<evidence type="ECO:0000313" key="2">
    <source>
        <dbReference type="Proteomes" id="UP000006038"/>
    </source>
</evidence>
<sequence>MIHPSIPRFHPLASDRSPYFSLEKSQLTPTELSSPVVKPIEVLLLLVNKS</sequence>